<gene>
    <name evidence="2" type="ORF">DFQ27_002701</name>
</gene>
<dbReference type="Proteomes" id="UP000807716">
    <property type="component" value="Unassembled WGS sequence"/>
</dbReference>
<reference evidence="2" key="1">
    <citation type="journal article" date="2020" name="Fungal Divers.">
        <title>Resolving the Mortierellaceae phylogeny through synthesis of multi-gene phylogenetics and phylogenomics.</title>
        <authorList>
            <person name="Vandepol N."/>
            <person name="Liber J."/>
            <person name="Desiro A."/>
            <person name="Na H."/>
            <person name="Kennedy M."/>
            <person name="Barry K."/>
            <person name="Grigoriev I.V."/>
            <person name="Miller A.N."/>
            <person name="O'Donnell K."/>
            <person name="Stajich J.E."/>
            <person name="Bonito G."/>
        </authorList>
    </citation>
    <scope>NUCLEOTIDE SEQUENCE</scope>
    <source>
        <strain evidence="2">BC1065</strain>
    </source>
</reference>
<accession>A0A9P6QAV3</accession>
<dbReference type="InterPro" id="IPR032675">
    <property type="entry name" value="LRR_dom_sf"/>
</dbReference>
<evidence type="ECO:0000313" key="2">
    <source>
        <dbReference type="EMBL" id="KAG0261929.1"/>
    </source>
</evidence>
<name>A0A9P6QAV3_9FUNG</name>
<comment type="caution">
    <text evidence="2">The sequence shown here is derived from an EMBL/GenBank/DDBJ whole genome shotgun (WGS) entry which is preliminary data.</text>
</comment>
<feature type="compositionally biased region" description="Low complexity" evidence="1">
    <location>
        <begin position="204"/>
        <end position="223"/>
    </location>
</feature>
<proteinExistence type="predicted"/>
<dbReference type="OrthoDB" id="2347616at2759"/>
<dbReference type="AlphaFoldDB" id="A0A9P6QAV3"/>
<dbReference type="Gene3D" id="3.80.10.10">
    <property type="entry name" value="Ribonuclease Inhibitor"/>
    <property type="match status" value="1"/>
</dbReference>
<evidence type="ECO:0008006" key="4">
    <source>
        <dbReference type="Google" id="ProtNLM"/>
    </source>
</evidence>
<organism evidence="2 3">
    <name type="scientific">Actinomortierella ambigua</name>
    <dbReference type="NCBI Taxonomy" id="1343610"/>
    <lineage>
        <taxon>Eukaryota</taxon>
        <taxon>Fungi</taxon>
        <taxon>Fungi incertae sedis</taxon>
        <taxon>Mucoromycota</taxon>
        <taxon>Mortierellomycotina</taxon>
        <taxon>Mortierellomycetes</taxon>
        <taxon>Mortierellales</taxon>
        <taxon>Mortierellaceae</taxon>
        <taxon>Actinomortierella</taxon>
    </lineage>
</organism>
<protein>
    <recommendedName>
        <fullName evidence="4">F-box domain-containing protein</fullName>
    </recommendedName>
</protein>
<evidence type="ECO:0000313" key="3">
    <source>
        <dbReference type="Proteomes" id="UP000807716"/>
    </source>
</evidence>
<evidence type="ECO:0000256" key="1">
    <source>
        <dbReference type="SAM" id="MobiDB-lite"/>
    </source>
</evidence>
<keyword evidence="3" id="KW-1185">Reference proteome</keyword>
<sequence length="539" mass="61860">MATRRPFDISELRQYVARFLDVESLRACALVNKSWHDDFQPMVWRTYWIIARRLSDNNSPSNTHGKDGKDGTDSKDLKTWVAVTGKHAHLFRCLRRREYRDECPVPRAIYDTLLEHCHSLVQIDAWVKNLDEWAMLRELVRVNPGLQRVTLRYRKDSLYDEGLSTVFLPANDWKSYGRKEIYIEGAVITAPTYPPQRLGDEGNSDNNNNNNSNNNNNGDNSSSRLDHNDKAAAGLAMLSSRLCKLAISGRCHDASLIELLEQCPSLTRLEVPLLSEPVYERLCQAFETGRLSQVIKVSLRESSRTWPSLATLHVLRAIPQHQLRKVRLRNMGLREIQVLVERQHQSLESVVVQGAPQETPMALLASCPRLKTLYVSGTGFIDVRHLLAQPWVCAPRLEKLEVNIRLERPCKDSVLMDHASAEKALVAPGRTEAEQTEIMWMTRLGQCRLLREAVISMPCSPKSEQLSWSLASGLNRLCELSHLEMLAFGDWVTLGVPELRFIKDHWHSLKSLPQLDVRPHASRQWLQENWRHLHVPWHR</sequence>
<dbReference type="EMBL" id="JAAAJB010000202">
    <property type="protein sequence ID" value="KAG0261929.1"/>
    <property type="molecule type" value="Genomic_DNA"/>
</dbReference>
<dbReference type="SUPFAM" id="SSF52047">
    <property type="entry name" value="RNI-like"/>
    <property type="match status" value="1"/>
</dbReference>
<feature type="region of interest" description="Disordered" evidence="1">
    <location>
        <begin position="193"/>
        <end position="227"/>
    </location>
</feature>